<evidence type="ECO:0000259" key="2">
    <source>
        <dbReference type="Pfam" id="PF03781"/>
    </source>
</evidence>
<dbReference type="InterPro" id="IPR005532">
    <property type="entry name" value="SUMF_dom"/>
</dbReference>
<sequence>MKPIRNTVYVLLLLFSCRPAAKQQQDLTRRSAGKDAVASCHAGMPSRYGPGAGKEKSIPLTVSDHKHIGMVLIKGGDFEMGSANAEGREDEYPLHKVRIPDFYMDETEVTNAQFARFVEETGYLTQAERKPDWEEIKKQLPPGTPRPADEVLVPAALTFTPPAHPVALDNAAQWWSWTKGASWKHPQGPTSNIKGKEHLPVVQVSWEDANAYARWAGKRLPTEAQWEYAARGGLQKQDFPWGSEDIEKGKPKANTWQGHFPDKNTVWDQYSGLAKVKSFAPNAYGLYDMAGNVWEWVSDWYRPDYYQKAKGKLSIDPKGPSTSYDPEEPNTPKKVCRGGSYMCNASYCKGYRVSSRMKSSPDSALENTGFRCVKSL</sequence>
<keyword evidence="4" id="KW-1185">Reference proteome</keyword>
<dbReference type="SUPFAM" id="SSF56436">
    <property type="entry name" value="C-type lectin-like"/>
    <property type="match status" value="1"/>
</dbReference>
<dbReference type="InterPro" id="IPR016187">
    <property type="entry name" value="CTDL_fold"/>
</dbReference>
<evidence type="ECO:0000313" key="3">
    <source>
        <dbReference type="EMBL" id="PYF77415.1"/>
    </source>
</evidence>
<dbReference type="PANTHER" id="PTHR23150">
    <property type="entry name" value="SULFATASE MODIFYING FACTOR 1, 2"/>
    <property type="match status" value="1"/>
</dbReference>
<dbReference type="Gene3D" id="3.90.1580.10">
    <property type="entry name" value="paralog of FGE (formylglycine-generating enzyme)"/>
    <property type="match status" value="1"/>
</dbReference>
<name>A0A318UTQ3_9SPHI</name>
<dbReference type="InterPro" id="IPR042095">
    <property type="entry name" value="SUMF_sf"/>
</dbReference>
<feature type="region of interest" description="Disordered" evidence="1">
    <location>
        <begin position="311"/>
        <end position="331"/>
    </location>
</feature>
<accession>A0A318UTQ3</accession>
<dbReference type="RefSeq" id="WP_110827453.1">
    <property type="nucleotide sequence ID" value="NZ_QKLU01000001.1"/>
</dbReference>
<dbReference type="AlphaFoldDB" id="A0A318UTQ3"/>
<evidence type="ECO:0000313" key="4">
    <source>
        <dbReference type="Proteomes" id="UP000248198"/>
    </source>
</evidence>
<dbReference type="EMBL" id="QKLU01000001">
    <property type="protein sequence ID" value="PYF77415.1"/>
    <property type="molecule type" value="Genomic_DNA"/>
</dbReference>
<comment type="caution">
    <text evidence="3">The sequence shown here is derived from an EMBL/GenBank/DDBJ whole genome shotgun (WGS) entry which is preliminary data.</text>
</comment>
<dbReference type="PROSITE" id="PS51257">
    <property type="entry name" value="PROKAR_LIPOPROTEIN"/>
    <property type="match status" value="1"/>
</dbReference>
<dbReference type="Proteomes" id="UP000248198">
    <property type="component" value="Unassembled WGS sequence"/>
</dbReference>
<dbReference type="OrthoDB" id="9773278at2"/>
<dbReference type="InterPro" id="IPR051043">
    <property type="entry name" value="Sulfatase_Mod_Factor_Kinase"/>
</dbReference>
<evidence type="ECO:0000256" key="1">
    <source>
        <dbReference type="SAM" id="MobiDB-lite"/>
    </source>
</evidence>
<gene>
    <name evidence="3" type="ORF">B0O44_101897</name>
</gene>
<reference evidence="3 4" key="1">
    <citation type="submission" date="2018-06" db="EMBL/GenBank/DDBJ databases">
        <title>Genomic Encyclopedia of Archaeal and Bacterial Type Strains, Phase II (KMG-II): from individual species to whole genera.</title>
        <authorList>
            <person name="Goeker M."/>
        </authorList>
    </citation>
    <scope>NUCLEOTIDE SEQUENCE [LARGE SCALE GENOMIC DNA]</scope>
    <source>
        <strain evidence="3 4">DSM 27372</strain>
    </source>
</reference>
<organism evidence="3 4">
    <name type="scientific">Pedobacter nutrimenti</name>
    <dbReference type="NCBI Taxonomy" id="1241337"/>
    <lineage>
        <taxon>Bacteria</taxon>
        <taxon>Pseudomonadati</taxon>
        <taxon>Bacteroidota</taxon>
        <taxon>Sphingobacteriia</taxon>
        <taxon>Sphingobacteriales</taxon>
        <taxon>Sphingobacteriaceae</taxon>
        <taxon>Pedobacter</taxon>
    </lineage>
</organism>
<dbReference type="Pfam" id="PF03781">
    <property type="entry name" value="FGE-sulfatase"/>
    <property type="match status" value="1"/>
</dbReference>
<dbReference type="GO" id="GO:0120147">
    <property type="term" value="F:formylglycine-generating oxidase activity"/>
    <property type="evidence" value="ECO:0007669"/>
    <property type="project" value="TreeGrafter"/>
</dbReference>
<dbReference type="PANTHER" id="PTHR23150:SF19">
    <property type="entry name" value="FORMYLGLYCINE-GENERATING ENZYME"/>
    <property type="match status" value="1"/>
</dbReference>
<feature type="domain" description="Sulfatase-modifying factor enzyme-like" evidence="2">
    <location>
        <begin position="69"/>
        <end position="374"/>
    </location>
</feature>
<protein>
    <submittedName>
        <fullName evidence="3">Formylglycine-generating enzyme required for sulfatase activity</fullName>
    </submittedName>
</protein>
<proteinExistence type="predicted"/>